<keyword evidence="7" id="KW-0175">Coiled coil</keyword>
<dbReference type="InterPro" id="IPR050736">
    <property type="entry name" value="Sensor_HK_Regulatory"/>
</dbReference>
<protein>
    <recommendedName>
        <fullName evidence="2">histidine kinase</fullName>
        <ecNumber evidence="2">2.7.13.3</ecNumber>
    </recommendedName>
</protein>
<evidence type="ECO:0000256" key="7">
    <source>
        <dbReference type="SAM" id="Coils"/>
    </source>
</evidence>
<evidence type="ECO:0000256" key="1">
    <source>
        <dbReference type="ARBA" id="ARBA00000085"/>
    </source>
</evidence>
<dbReference type="Pfam" id="PF02518">
    <property type="entry name" value="HATPase_c"/>
    <property type="match status" value="1"/>
</dbReference>
<keyword evidence="6" id="KW-0902">Two-component regulatory system</keyword>
<proteinExistence type="predicted"/>
<feature type="transmembrane region" description="Helical" evidence="8">
    <location>
        <begin position="6"/>
        <end position="29"/>
    </location>
</feature>
<dbReference type="CDD" id="cd00082">
    <property type="entry name" value="HisKA"/>
    <property type="match status" value="1"/>
</dbReference>
<keyword evidence="8" id="KW-0472">Membrane</keyword>
<dbReference type="PANTHER" id="PTHR43711:SF29">
    <property type="entry name" value="HISTIDINE KINASE"/>
    <property type="match status" value="1"/>
</dbReference>
<dbReference type="Gene3D" id="3.30.565.10">
    <property type="entry name" value="Histidine kinase-like ATPase, C-terminal domain"/>
    <property type="match status" value="1"/>
</dbReference>
<dbReference type="PRINTS" id="PR00344">
    <property type="entry name" value="BCTRLSENSOR"/>
</dbReference>
<dbReference type="InterPro" id="IPR003594">
    <property type="entry name" value="HATPase_dom"/>
</dbReference>
<evidence type="ECO:0000313" key="11">
    <source>
        <dbReference type="Proteomes" id="UP001165044"/>
    </source>
</evidence>
<keyword evidence="5" id="KW-0418">Kinase</keyword>
<dbReference type="InterPro" id="IPR003661">
    <property type="entry name" value="HisK_dim/P_dom"/>
</dbReference>
<dbReference type="PROSITE" id="PS50109">
    <property type="entry name" value="HIS_KIN"/>
    <property type="match status" value="1"/>
</dbReference>
<sequence length="277" mass="30277">MPENQLVLSYLMGVLALLALGGLALYAMAHAKNRIIREQRKALETEQRLRRAQEAFTDNAHHELRTPVQVLAGHLQMLRDMEPTAPQAEILCRAEETTVRLGGLVQGLLDLASLAQGTLAVRPALTDLGAHLALLGKDLEARARAKGLKAQVALEPLPHPLVCDASRLTQALGALLDNATGFTERGVVAFRLRARPKGRAWHLRFEIEDQGPGLPPDWERLLRPFEQEERSLRRRRGGLGIGLPLAAGILQLMGGRMGLEPLATGTLAWVEIELGEA</sequence>
<evidence type="ECO:0000259" key="9">
    <source>
        <dbReference type="PROSITE" id="PS50109"/>
    </source>
</evidence>
<comment type="caution">
    <text evidence="10">The sequence shown here is derived from an EMBL/GenBank/DDBJ whole genome shotgun (WGS) entry which is preliminary data.</text>
</comment>
<dbReference type="SMART" id="SM00388">
    <property type="entry name" value="HisKA"/>
    <property type="match status" value="1"/>
</dbReference>
<keyword evidence="8" id="KW-0812">Transmembrane</keyword>
<dbReference type="EMBL" id="BSDC01000001">
    <property type="protein sequence ID" value="GLH66983.1"/>
    <property type="molecule type" value="Genomic_DNA"/>
</dbReference>
<dbReference type="SMART" id="SM00387">
    <property type="entry name" value="HATPase_c"/>
    <property type="match status" value="1"/>
</dbReference>
<dbReference type="Pfam" id="PF00512">
    <property type="entry name" value="HisKA"/>
    <property type="match status" value="1"/>
</dbReference>
<dbReference type="InterPro" id="IPR036890">
    <property type="entry name" value="HATPase_C_sf"/>
</dbReference>
<accession>A0ABQ5PX93</accession>
<reference evidence="10" key="1">
    <citation type="journal article" date="2023" name="Antonie Van Leeuwenhoek">
        <title>Mesoterricola silvestris gen. nov., sp. nov., Mesoterricola sediminis sp. nov., Geothrix oryzae sp. nov., Geothrix edaphica sp. nov., Geothrix rubra sp. nov., and Geothrix limicola sp. nov., six novel members of Acidobacteriota isolated from soils.</title>
        <authorList>
            <person name="Itoh H."/>
            <person name="Sugisawa Y."/>
            <person name="Mise K."/>
            <person name="Xu Z."/>
            <person name="Kuniyasu M."/>
            <person name="Ushijima N."/>
            <person name="Kawano K."/>
            <person name="Kobayashi E."/>
            <person name="Shiratori Y."/>
            <person name="Masuda Y."/>
            <person name="Senoo K."/>
        </authorList>
    </citation>
    <scope>NUCLEOTIDE SEQUENCE</scope>
    <source>
        <strain evidence="10">Red802</strain>
    </source>
</reference>
<dbReference type="EC" id="2.7.13.3" evidence="2"/>
<keyword evidence="11" id="KW-1185">Reference proteome</keyword>
<dbReference type="Gene3D" id="1.10.287.130">
    <property type="match status" value="1"/>
</dbReference>
<dbReference type="InterPro" id="IPR036097">
    <property type="entry name" value="HisK_dim/P_sf"/>
</dbReference>
<organism evidence="10 11">
    <name type="scientific">Geothrix edaphica</name>
    <dbReference type="NCBI Taxonomy" id="2927976"/>
    <lineage>
        <taxon>Bacteria</taxon>
        <taxon>Pseudomonadati</taxon>
        <taxon>Acidobacteriota</taxon>
        <taxon>Holophagae</taxon>
        <taxon>Holophagales</taxon>
        <taxon>Holophagaceae</taxon>
        <taxon>Geothrix</taxon>
    </lineage>
</organism>
<evidence type="ECO:0000256" key="4">
    <source>
        <dbReference type="ARBA" id="ARBA00022679"/>
    </source>
</evidence>
<evidence type="ECO:0000313" key="10">
    <source>
        <dbReference type="EMBL" id="GLH66983.1"/>
    </source>
</evidence>
<feature type="coiled-coil region" evidence="7">
    <location>
        <begin position="28"/>
        <end position="55"/>
    </location>
</feature>
<evidence type="ECO:0000256" key="6">
    <source>
        <dbReference type="ARBA" id="ARBA00023012"/>
    </source>
</evidence>
<evidence type="ECO:0000256" key="2">
    <source>
        <dbReference type="ARBA" id="ARBA00012438"/>
    </source>
</evidence>
<evidence type="ECO:0000256" key="3">
    <source>
        <dbReference type="ARBA" id="ARBA00022553"/>
    </source>
</evidence>
<dbReference type="Proteomes" id="UP001165044">
    <property type="component" value="Unassembled WGS sequence"/>
</dbReference>
<keyword evidence="8" id="KW-1133">Transmembrane helix</keyword>
<evidence type="ECO:0000256" key="5">
    <source>
        <dbReference type="ARBA" id="ARBA00022777"/>
    </source>
</evidence>
<dbReference type="InterPro" id="IPR005467">
    <property type="entry name" value="His_kinase_dom"/>
</dbReference>
<comment type="catalytic activity">
    <reaction evidence="1">
        <text>ATP + protein L-histidine = ADP + protein N-phospho-L-histidine.</text>
        <dbReference type="EC" id="2.7.13.3"/>
    </reaction>
</comment>
<evidence type="ECO:0000256" key="8">
    <source>
        <dbReference type="SAM" id="Phobius"/>
    </source>
</evidence>
<dbReference type="SUPFAM" id="SSF55874">
    <property type="entry name" value="ATPase domain of HSP90 chaperone/DNA topoisomerase II/histidine kinase"/>
    <property type="match status" value="1"/>
</dbReference>
<gene>
    <name evidence="10" type="ORF">GETHED_13470</name>
</gene>
<dbReference type="PANTHER" id="PTHR43711">
    <property type="entry name" value="TWO-COMPONENT HISTIDINE KINASE"/>
    <property type="match status" value="1"/>
</dbReference>
<keyword evidence="4" id="KW-0808">Transferase</keyword>
<feature type="domain" description="Histidine kinase" evidence="9">
    <location>
        <begin position="59"/>
        <end position="276"/>
    </location>
</feature>
<dbReference type="SUPFAM" id="SSF47384">
    <property type="entry name" value="Homodimeric domain of signal transducing histidine kinase"/>
    <property type="match status" value="1"/>
</dbReference>
<name>A0ABQ5PX93_9BACT</name>
<keyword evidence="3" id="KW-0597">Phosphoprotein</keyword>
<dbReference type="InterPro" id="IPR004358">
    <property type="entry name" value="Sig_transdc_His_kin-like_C"/>
</dbReference>